<keyword evidence="7" id="KW-0808">Transferase</keyword>
<proteinExistence type="inferred from homology"/>
<feature type="domain" description="Phosphoribosyltransferase" evidence="10">
    <location>
        <begin position="10"/>
        <end position="222"/>
    </location>
</feature>
<dbReference type="Gene3D" id="3.40.50.2020">
    <property type="match status" value="1"/>
</dbReference>
<dbReference type="InterPro" id="IPR029057">
    <property type="entry name" value="PRTase-like"/>
</dbReference>
<evidence type="ECO:0000256" key="1">
    <source>
        <dbReference type="ARBA" id="ARBA00001946"/>
    </source>
</evidence>
<dbReference type="CDD" id="cd06223">
    <property type="entry name" value="PRTases_typeI"/>
    <property type="match status" value="1"/>
</dbReference>
<keyword evidence="6" id="KW-0328">Glycosyltransferase</keyword>
<comment type="caution">
    <text evidence="11">The sequence shown here is derived from an EMBL/GenBank/DDBJ whole genome shotgun (WGS) entry which is preliminary data.</text>
</comment>
<reference evidence="11 12" key="1">
    <citation type="submission" date="2024-04" db="EMBL/GenBank/DDBJ databases">
        <title>genome sequences of Mucor flavus KT1a and Helicostylum pulchrum KT1b strains isolated from the surface of a dry-aged beef.</title>
        <authorList>
            <person name="Toyotome T."/>
            <person name="Hosono M."/>
            <person name="Torimaru M."/>
            <person name="Fukuda K."/>
            <person name="Mikami N."/>
        </authorList>
    </citation>
    <scope>NUCLEOTIDE SEQUENCE [LARGE SCALE GENOMIC DNA]</scope>
    <source>
        <strain evidence="11 12">KT1a</strain>
    </source>
</reference>
<dbReference type="SUPFAM" id="SSF53271">
    <property type="entry name" value="PRTase-like"/>
    <property type="match status" value="1"/>
</dbReference>
<evidence type="ECO:0000256" key="7">
    <source>
        <dbReference type="ARBA" id="ARBA00022679"/>
    </source>
</evidence>
<dbReference type="Pfam" id="PF14681">
    <property type="entry name" value="UPRTase"/>
    <property type="match status" value="1"/>
</dbReference>
<dbReference type="InterPro" id="IPR050054">
    <property type="entry name" value="UPRTase/APRTase"/>
</dbReference>
<evidence type="ECO:0000256" key="3">
    <source>
        <dbReference type="ARBA" id="ARBA00009516"/>
    </source>
</evidence>
<evidence type="ECO:0000259" key="10">
    <source>
        <dbReference type="Pfam" id="PF14681"/>
    </source>
</evidence>
<dbReference type="EC" id="2.4.2.9" evidence="4"/>
<evidence type="ECO:0000313" key="12">
    <source>
        <dbReference type="Proteomes" id="UP001473302"/>
    </source>
</evidence>
<accession>A0ABP9Z0R2</accession>
<gene>
    <name evidence="11" type="ORF">MFLAVUS_006153</name>
</gene>
<evidence type="ECO:0000256" key="8">
    <source>
        <dbReference type="ARBA" id="ARBA00022741"/>
    </source>
</evidence>
<comment type="similarity">
    <text evidence="3">Belongs to the UPRTase family.</text>
</comment>
<keyword evidence="9" id="KW-0342">GTP-binding</keyword>
<evidence type="ECO:0000256" key="4">
    <source>
        <dbReference type="ARBA" id="ARBA00011894"/>
    </source>
</evidence>
<dbReference type="NCBIfam" id="NF001097">
    <property type="entry name" value="PRK00129.1"/>
    <property type="match status" value="1"/>
</dbReference>
<protein>
    <recommendedName>
        <fullName evidence="4">uracil phosphoribosyltransferase</fullName>
        <ecNumber evidence="4">2.4.2.9</ecNumber>
    </recommendedName>
</protein>
<comment type="cofactor">
    <cofactor evidence="1">
        <name>Mg(2+)</name>
        <dbReference type="ChEBI" id="CHEBI:18420"/>
    </cofactor>
</comment>
<sequence>MTMVDTIHISKHPIVAQKLSQLREKNQSPKVVRELTSDLSFLLGYEASTDVTLKKGQMASSLYTDKKASSQYGDYQSTEIKERVGLVPVLRSGLGLVNGFLNLFPDAPVLHLGIYREKVSHQPVEYYNKLPDVPNVDLCYVLDPVIATGNTAVATINMLKEWGVQGSQIKFVAIIGSEQGLEQLQTAHPDINIYIAGIDETLDNKGYINPGIGDSGDRLWNTI</sequence>
<evidence type="ECO:0000256" key="5">
    <source>
        <dbReference type="ARBA" id="ARBA00022533"/>
    </source>
</evidence>
<dbReference type="Proteomes" id="UP001473302">
    <property type="component" value="Unassembled WGS sequence"/>
</dbReference>
<evidence type="ECO:0000256" key="2">
    <source>
        <dbReference type="ARBA" id="ARBA00005180"/>
    </source>
</evidence>
<evidence type="ECO:0000256" key="9">
    <source>
        <dbReference type="ARBA" id="ARBA00023134"/>
    </source>
</evidence>
<keyword evidence="8" id="KW-0547">Nucleotide-binding</keyword>
<evidence type="ECO:0000313" key="11">
    <source>
        <dbReference type="EMBL" id="GAA5812695.1"/>
    </source>
</evidence>
<keyword evidence="12" id="KW-1185">Reference proteome</keyword>
<organism evidence="11 12">
    <name type="scientific">Mucor flavus</name>
    <dbReference type="NCBI Taxonomy" id="439312"/>
    <lineage>
        <taxon>Eukaryota</taxon>
        <taxon>Fungi</taxon>
        <taxon>Fungi incertae sedis</taxon>
        <taxon>Mucoromycota</taxon>
        <taxon>Mucoromycotina</taxon>
        <taxon>Mucoromycetes</taxon>
        <taxon>Mucorales</taxon>
        <taxon>Mucorineae</taxon>
        <taxon>Mucoraceae</taxon>
        <taxon>Mucor</taxon>
    </lineage>
</organism>
<comment type="pathway">
    <text evidence="2">Pyrimidine metabolism; UMP biosynthesis via salvage pathway; UMP from uracil: step 1/1.</text>
</comment>
<dbReference type="InterPro" id="IPR000836">
    <property type="entry name" value="PRTase_dom"/>
</dbReference>
<name>A0ABP9Z0R2_9FUNG</name>
<keyword evidence="5" id="KW-0021">Allosteric enzyme</keyword>
<dbReference type="PANTHER" id="PTHR32315:SF4">
    <property type="entry name" value="URACIL PHOSPHORIBOSYLTRANSFERASE, CHLOROPLASTIC"/>
    <property type="match status" value="1"/>
</dbReference>
<evidence type="ECO:0000256" key="6">
    <source>
        <dbReference type="ARBA" id="ARBA00022676"/>
    </source>
</evidence>
<dbReference type="PANTHER" id="PTHR32315">
    <property type="entry name" value="ADENINE PHOSPHORIBOSYLTRANSFERASE"/>
    <property type="match status" value="1"/>
</dbReference>
<dbReference type="EMBL" id="BAABUK010000014">
    <property type="protein sequence ID" value="GAA5812695.1"/>
    <property type="molecule type" value="Genomic_DNA"/>
</dbReference>